<reference evidence="2" key="1">
    <citation type="journal article" date="2020" name="Stud. Mycol.">
        <title>101 Dothideomycetes genomes: a test case for predicting lifestyles and emergence of pathogens.</title>
        <authorList>
            <person name="Haridas S."/>
            <person name="Albert R."/>
            <person name="Binder M."/>
            <person name="Bloem J."/>
            <person name="Labutti K."/>
            <person name="Salamov A."/>
            <person name="Andreopoulos B."/>
            <person name="Baker S."/>
            <person name="Barry K."/>
            <person name="Bills G."/>
            <person name="Bluhm B."/>
            <person name="Cannon C."/>
            <person name="Castanera R."/>
            <person name="Culley D."/>
            <person name="Daum C."/>
            <person name="Ezra D."/>
            <person name="Gonzalez J."/>
            <person name="Henrissat B."/>
            <person name="Kuo A."/>
            <person name="Liang C."/>
            <person name="Lipzen A."/>
            <person name="Lutzoni F."/>
            <person name="Magnuson J."/>
            <person name="Mondo S."/>
            <person name="Nolan M."/>
            <person name="Ohm R."/>
            <person name="Pangilinan J."/>
            <person name="Park H.-J."/>
            <person name="Ramirez L."/>
            <person name="Alfaro M."/>
            <person name="Sun H."/>
            <person name="Tritt A."/>
            <person name="Yoshinaga Y."/>
            <person name="Zwiers L.-H."/>
            <person name="Turgeon B."/>
            <person name="Goodwin S."/>
            <person name="Spatafora J."/>
            <person name="Crous P."/>
            <person name="Grigoriev I."/>
        </authorList>
    </citation>
    <scope>NUCLEOTIDE SEQUENCE</scope>
    <source>
        <strain evidence="2">CBS 122367</strain>
    </source>
</reference>
<sequence>MQRATSCCCFANAMNVKETGTATATTVVQTALSGRQQNTIAGGGGTSALKAMPKSPAAHRIEAFVPHCPMAAPAVPKPREAAFLFAARQHNALVECLASNACQPSHVQAGGQWAGADYIDSAGVTANERGVHQVHHTSAVGSRRTWRRVSAHLTLKATDLRGAAVRRQQSEQRAAPPPLRWED</sequence>
<evidence type="ECO:0000313" key="3">
    <source>
        <dbReference type="Proteomes" id="UP000799291"/>
    </source>
</evidence>
<gene>
    <name evidence="2" type="ORF">K458DRAFT_433546</name>
</gene>
<proteinExistence type="predicted"/>
<keyword evidence="3" id="KW-1185">Reference proteome</keyword>
<feature type="region of interest" description="Disordered" evidence="1">
    <location>
        <begin position="162"/>
        <end position="183"/>
    </location>
</feature>
<evidence type="ECO:0000313" key="2">
    <source>
        <dbReference type="EMBL" id="KAF2681774.1"/>
    </source>
</evidence>
<dbReference type="Proteomes" id="UP000799291">
    <property type="component" value="Unassembled WGS sequence"/>
</dbReference>
<dbReference type="AlphaFoldDB" id="A0A6G1IU55"/>
<organism evidence="2 3">
    <name type="scientific">Lentithecium fluviatile CBS 122367</name>
    <dbReference type="NCBI Taxonomy" id="1168545"/>
    <lineage>
        <taxon>Eukaryota</taxon>
        <taxon>Fungi</taxon>
        <taxon>Dikarya</taxon>
        <taxon>Ascomycota</taxon>
        <taxon>Pezizomycotina</taxon>
        <taxon>Dothideomycetes</taxon>
        <taxon>Pleosporomycetidae</taxon>
        <taxon>Pleosporales</taxon>
        <taxon>Massarineae</taxon>
        <taxon>Lentitheciaceae</taxon>
        <taxon>Lentithecium</taxon>
    </lineage>
</organism>
<accession>A0A6G1IU55</accession>
<evidence type="ECO:0000256" key="1">
    <source>
        <dbReference type="SAM" id="MobiDB-lite"/>
    </source>
</evidence>
<name>A0A6G1IU55_9PLEO</name>
<protein>
    <submittedName>
        <fullName evidence="2">Uncharacterized protein</fullName>
    </submittedName>
</protein>
<dbReference type="EMBL" id="MU005590">
    <property type="protein sequence ID" value="KAF2681774.1"/>
    <property type="molecule type" value="Genomic_DNA"/>
</dbReference>